<comment type="caution">
    <text evidence="13">The sequence shown here is derived from an EMBL/GenBank/DDBJ whole genome shotgun (WGS) entry which is preliminary data.</text>
</comment>
<proteinExistence type="inferred from homology"/>
<evidence type="ECO:0000256" key="10">
    <source>
        <dbReference type="ARBA" id="ARBA00049144"/>
    </source>
</evidence>
<organism evidence="13 14">
    <name type="scientific">Spirosoma flavum</name>
    <dbReference type="NCBI Taxonomy" id="2048557"/>
    <lineage>
        <taxon>Bacteria</taxon>
        <taxon>Pseudomonadati</taxon>
        <taxon>Bacteroidota</taxon>
        <taxon>Cytophagia</taxon>
        <taxon>Cytophagales</taxon>
        <taxon>Cytophagaceae</taxon>
        <taxon>Spirosoma</taxon>
    </lineage>
</organism>
<evidence type="ECO:0000256" key="9">
    <source>
        <dbReference type="ARBA" id="ARBA00023239"/>
    </source>
</evidence>
<sequence>MPKWYLLHALLTGTFRENTTMTLTTTSSLLSDLHCSQCGSTHNAFVRQTLSSCCQAPLLCQYTIDVGSVLKAGLVTRTKSLWRYEELLPVIQPENQISLGEGFTPLLTLNRLADTYSFRHLTLKDEGLNPTGSFKARGLCMAISKAKELGEQACIIPTAGNAGVAMAAYCARAGLEAVVVMPRHTPDAFKEECIGYNANLIQVDGLINDCAAKVQELNQQGAYFDVSTLKEPYRLEGKKTMGYEIAEQLNWQLPDVIMYPTGGGTGLIGIWKAFHEMKALGWLAKEQRLPRMVAVQAENCAPVVDTYLGKQINSKQYIGKPTLANGLAVPRPIGEPLMMSVLRESGGTAIAVSEDDMLEGVSELCRHEGIFAAPEGGAIWAATKKLLHQGWLQPDEHVLLLNTGSGQKYLDNIKGKWHR</sequence>
<evidence type="ECO:0000256" key="3">
    <source>
        <dbReference type="ARBA" id="ARBA00005517"/>
    </source>
</evidence>
<dbReference type="InterPro" id="IPR001926">
    <property type="entry name" value="TrpB-like_PALP"/>
</dbReference>
<evidence type="ECO:0000313" key="14">
    <source>
        <dbReference type="Proteomes" id="UP001597512"/>
    </source>
</evidence>
<dbReference type="InterPro" id="IPR050147">
    <property type="entry name" value="Ser/Thr_Dehydratase"/>
</dbReference>
<evidence type="ECO:0000256" key="8">
    <source>
        <dbReference type="ARBA" id="ARBA00022898"/>
    </source>
</evidence>
<accession>A0ABW6AMI8</accession>
<dbReference type="PANTHER" id="PTHR48078:SF6">
    <property type="entry name" value="L-THREONINE DEHYDRATASE CATABOLIC TDCB"/>
    <property type="match status" value="1"/>
</dbReference>
<evidence type="ECO:0000256" key="5">
    <source>
        <dbReference type="ARBA" id="ARBA00018679"/>
    </source>
</evidence>
<comment type="cofactor">
    <cofactor evidence="1">
        <name>pyridoxal 5'-phosphate</name>
        <dbReference type="ChEBI" id="CHEBI:597326"/>
    </cofactor>
</comment>
<feature type="domain" description="Tryptophan synthase beta chain-like PALP" evidence="12">
    <location>
        <begin position="97"/>
        <end position="404"/>
    </location>
</feature>
<dbReference type="PROSITE" id="PS00165">
    <property type="entry name" value="DEHYDRATASE_SER_THR"/>
    <property type="match status" value="1"/>
</dbReference>
<dbReference type="EMBL" id="JBHUOM010000023">
    <property type="protein sequence ID" value="MFD2936491.1"/>
    <property type="molecule type" value="Genomic_DNA"/>
</dbReference>
<keyword evidence="6" id="KW-0028">Amino-acid biosynthesis</keyword>
<dbReference type="InterPro" id="IPR036052">
    <property type="entry name" value="TrpB-like_PALP_sf"/>
</dbReference>
<dbReference type="PANTHER" id="PTHR48078">
    <property type="entry name" value="THREONINE DEHYDRATASE, MITOCHONDRIAL-RELATED"/>
    <property type="match status" value="1"/>
</dbReference>
<comment type="catalytic activity">
    <reaction evidence="10">
        <text>O-phospho-L-homoserine + H2O = L-threonine + phosphate</text>
        <dbReference type="Rhea" id="RHEA:10840"/>
        <dbReference type="ChEBI" id="CHEBI:15377"/>
        <dbReference type="ChEBI" id="CHEBI:43474"/>
        <dbReference type="ChEBI" id="CHEBI:57590"/>
        <dbReference type="ChEBI" id="CHEBI:57926"/>
        <dbReference type="EC" id="4.2.3.1"/>
    </reaction>
</comment>
<keyword evidence="14" id="KW-1185">Reference proteome</keyword>
<evidence type="ECO:0000313" key="13">
    <source>
        <dbReference type="EMBL" id="MFD2936491.1"/>
    </source>
</evidence>
<keyword evidence="9 13" id="KW-0456">Lyase</keyword>
<dbReference type="NCBIfam" id="NF006050">
    <property type="entry name" value="PRK08197.1"/>
    <property type="match status" value="1"/>
</dbReference>
<dbReference type="InterPro" id="IPR000634">
    <property type="entry name" value="Ser/Thr_deHydtase_PyrdxlP-BS"/>
</dbReference>
<evidence type="ECO:0000256" key="6">
    <source>
        <dbReference type="ARBA" id="ARBA00022605"/>
    </source>
</evidence>
<evidence type="ECO:0000256" key="7">
    <source>
        <dbReference type="ARBA" id="ARBA00022697"/>
    </source>
</evidence>
<evidence type="ECO:0000256" key="1">
    <source>
        <dbReference type="ARBA" id="ARBA00001933"/>
    </source>
</evidence>
<evidence type="ECO:0000259" key="12">
    <source>
        <dbReference type="Pfam" id="PF00291"/>
    </source>
</evidence>
<comment type="similarity">
    <text evidence="3">Belongs to the threonine synthase family.</text>
</comment>
<dbReference type="Gene3D" id="3.40.50.1100">
    <property type="match status" value="2"/>
</dbReference>
<keyword evidence="7" id="KW-0791">Threonine biosynthesis</keyword>
<evidence type="ECO:0000256" key="4">
    <source>
        <dbReference type="ARBA" id="ARBA00013028"/>
    </source>
</evidence>
<dbReference type="Proteomes" id="UP001597512">
    <property type="component" value="Unassembled WGS sequence"/>
</dbReference>
<comment type="pathway">
    <text evidence="2">Amino-acid biosynthesis; L-threonine biosynthesis; L-threonine from L-aspartate: step 5/5.</text>
</comment>
<dbReference type="InterPro" id="IPR004450">
    <property type="entry name" value="Thr_synthase-like"/>
</dbReference>
<reference evidence="14" key="1">
    <citation type="journal article" date="2019" name="Int. J. Syst. Evol. Microbiol.">
        <title>The Global Catalogue of Microorganisms (GCM) 10K type strain sequencing project: providing services to taxonomists for standard genome sequencing and annotation.</title>
        <authorList>
            <consortium name="The Broad Institute Genomics Platform"/>
            <consortium name="The Broad Institute Genome Sequencing Center for Infectious Disease"/>
            <person name="Wu L."/>
            <person name="Ma J."/>
        </authorList>
    </citation>
    <scope>NUCLEOTIDE SEQUENCE [LARGE SCALE GENOMIC DNA]</scope>
    <source>
        <strain evidence="14">KCTC 52490</strain>
    </source>
</reference>
<name>A0ABW6AMI8_9BACT</name>
<dbReference type="RefSeq" id="WP_381505330.1">
    <property type="nucleotide sequence ID" value="NZ_JBHUOM010000023.1"/>
</dbReference>
<evidence type="ECO:0000256" key="2">
    <source>
        <dbReference type="ARBA" id="ARBA00004979"/>
    </source>
</evidence>
<dbReference type="SUPFAM" id="SSF53686">
    <property type="entry name" value="Tryptophan synthase beta subunit-like PLP-dependent enzymes"/>
    <property type="match status" value="1"/>
</dbReference>
<dbReference type="CDD" id="cd01563">
    <property type="entry name" value="Thr-synth_1"/>
    <property type="match status" value="1"/>
</dbReference>
<dbReference type="EC" id="4.2.3.1" evidence="4 11"/>
<dbReference type="NCBIfam" id="TIGR00260">
    <property type="entry name" value="thrC"/>
    <property type="match status" value="1"/>
</dbReference>
<keyword evidence="8" id="KW-0663">Pyridoxal phosphate</keyword>
<dbReference type="Pfam" id="PF00291">
    <property type="entry name" value="PALP"/>
    <property type="match status" value="1"/>
</dbReference>
<evidence type="ECO:0000256" key="11">
    <source>
        <dbReference type="NCBIfam" id="TIGR00260"/>
    </source>
</evidence>
<dbReference type="GO" id="GO:0004795">
    <property type="term" value="F:threonine synthase activity"/>
    <property type="evidence" value="ECO:0007669"/>
    <property type="project" value="UniProtKB-EC"/>
</dbReference>
<gene>
    <name evidence="13" type="ORF">ACFS25_22100</name>
</gene>
<protein>
    <recommendedName>
        <fullName evidence="5 11">Threonine synthase</fullName>
        <ecNumber evidence="4 11">4.2.3.1</ecNumber>
    </recommendedName>
</protein>